<evidence type="ECO:0000313" key="1">
    <source>
        <dbReference type="EMBL" id="SBR07771.1"/>
    </source>
</evidence>
<proteinExistence type="predicted"/>
<accession>A0A1A8JFJ4</accession>
<dbReference type="AlphaFoldDB" id="A0A1A8JFJ4"/>
<name>A0A1A8JFJ4_NOTKU</name>
<dbReference type="EMBL" id="HAED01021108">
    <property type="protein sequence ID" value="SBR07771.1"/>
    <property type="molecule type" value="Transcribed_RNA"/>
</dbReference>
<reference evidence="1" key="2">
    <citation type="submission" date="2016-06" db="EMBL/GenBank/DDBJ databases">
        <title>The genome of a short-lived fish provides insights into sex chromosome evolution and the genetic control of aging.</title>
        <authorList>
            <person name="Reichwald K."/>
            <person name="Felder M."/>
            <person name="Petzold A."/>
            <person name="Koch P."/>
            <person name="Groth M."/>
            <person name="Platzer M."/>
        </authorList>
    </citation>
    <scope>NUCLEOTIDE SEQUENCE</scope>
    <source>
        <tissue evidence="1">Brain</tissue>
    </source>
</reference>
<dbReference type="EMBL" id="HAEE01000183">
    <property type="protein sequence ID" value="SBR20199.1"/>
    <property type="molecule type" value="Transcribed_RNA"/>
</dbReference>
<gene>
    <name evidence="1" type="primary">Nfu_g_1_014486</name>
</gene>
<reference evidence="1" key="1">
    <citation type="submission" date="2016-05" db="EMBL/GenBank/DDBJ databases">
        <authorList>
            <person name="Lavstsen T."/>
            <person name="Jespersen J.S."/>
        </authorList>
    </citation>
    <scope>NUCLEOTIDE SEQUENCE</scope>
    <source>
        <tissue evidence="1">Brain</tissue>
    </source>
</reference>
<organism evidence="1">
    <name type="scientific">Nothobranchius kuhntae</name>
    <name type="common">Beira killifish</name>
    <dbReference type="NCBI Taxonomy" id="321403"/>
    <lineage>
        <taxon>Eukaryota</taxon>
        <taxon>Metazoa</taxon>
        <taxon>Chordata</taxon>
        <taxon>Craniata</taxon>
        <taxon>Vertebrata</taxon>
        <taxon>Euteleostomi</taxon>
        <taxon>Actinopterygii</taxon>
        <taxon>Neopterygii</taxon>
        <taxon>Teleostei</taxon>
        <taxon>Neoteleostei</taxon>
        <taxon>Acanthomorphata</taxon>
        <taxon>Ovalentaria</taxon>
        <taxon>Atherinomorphae</taxon>
        <taxon>Cyprinodontiformes</taxon>
        <taxon>Nothobranchiidae</taxon>
        <taxon>Nothobranchius</taxon>
    </lineage>
</organism>
<protein>
    <submittedName>
        <fullName evidence="1">Uncharacterized protein</fullName>
    </submittedName>
</protein>
<sequence>MIPAAALLHIYLDEHNYSLHFCSHQQGDSLHSSTQTGTFLMEQQNAGKPRSTELLQLLPVAYLDHHGNHTQPNSCWTDGNQKLLTLNAEQPEVLMLEIQIKSTEAWEGPLCPLRRCERKPPVLLRSHTDLCYRCSSGESDG</sequence>